<reference evidence="3" key="1">
    <citation type="journal article" date="2021" name="bioRxiv">
        <title>Whole Genome Assembly and Annotation of Northern Wild Rice, Zizania palustris L., Supports a Whole Genome Duplication in the Zizania Genus.</title>
        <authorList>
            <person name="Haas M."/>
            <person name="Kono T."/>
            <person name="Macchietto M."/>
            <person name="Millas R."/>
            <person name="McGilp L."/>
            <person name="Shao M."/>
            <person name="Duquette J."/>
            <person name="Hirsch C.N."/>
            <person name="Kimball J."/>
        </authorList>
    </citation>
    <scope>NUCLEOTIDE SEQUENCE</scope>
    <source>
        <tissue evidence="3">Fresh leaf tissue</tissue>
    </source>
</reference>
<keyword evidence="4" id="KW-1185">Reference proteome</keyword>
<comment type="caution">
    <text evidence="3">The sequence shown here is derived from an EMBL/GenBank/DDBJ whole genome shotgun (WGS) entry which is preliminary data.</text>
</comment>
<dbReference type="EMBL" id="JAAALK010000079">
    <property type="protein sequence ID" value="KAG8096106.1"/>
    <property type="molecule type" value="Genomic_DNA"/>
</dbReference>
<name>A0A8J5WSM7_ZIZPA</name>
<dbReference type="InterPro" id="IPR000477">
    <property type="entry name" value="RT_dom"/>
</dbReference>
<dbReference type="Proteomes" id="UP000729402">
    <property type="component" value="Unassembled WGS sequence"/>
</dbReference>
<gene>
    <name evidence="3" type="ORF">GUJ93_ZPchr0013g35751</name>
</gene>
<accession>A0A8J5WSM7</accession>
<dbReference type="Pfam" id="PF00078">
    <property type="entry name" value="RVT_1"/>
    <property type="match status" value="1"/>
</dbReference>
<dbReference type="InterPro" id="IPR051320">
    <property type="entry name" value="Viral_Replic_Matur_Polypro"/>
</dbReference>
<dbReference type="PANTHER" id="PTHR33064:SF37">
    <property type="entry name" value="RIBONUCLEASE H"/>
    <property type="match status" value="1"/>
</dbReference>
<keyword evidence="1" id="KW-0732">Signal</keyword>
<evidence type="ECO:0000259" key="2">
    <source>
        <dbReference type="PROSITE" id="PS50878"/>
    </source>
</evidence>
<organism evidence="3 4">
    <name type="scientific">Zizania palustris</name>
    <name type="common">Northern wild rice</name>
    <dbReference type="NCBI Taxonomy" id="103762"/>
    <lineage>
        <taxon>Eukaryota</taxon>
        <taxon>Viridiplantae</taxon>
        <taxon>Streptophyta</taxon>
        <taxon>Embryophyta</taxon>
        <taxon>Tracheophyta</taxon>
        <taxon>Spermatophyta</taxon>
        <taxon>Magnoliopsida</taxon>
        <taxon>Liliopsida</taxon>
        <taxon>Poales</taxon>
        <taxon>Poaceae</taxon>
        <taxon>BOP clade</taxon>
        <taxon>Oryzoideae</taxon>
        <taxon>Oryzeae</taxon>
        <taxon>Zizaniinae</taxon>
        <taxon>Zizania</taxon>
    </lineage>
</organism>
<dbReference type="PANTHER" id="PTHR33064">
    <property type="entry name" value="POL PROTEIN"/>
    <property type="match status" value="1"/>
</dbReference>
<feature type="domain" description="Reverse transcriptase" evidence="2">
    <location>
        <begin position="1"/>
        <end position="67"/>
    </location>
</feature>
<sequence>MNDVLHAFLRRFVLVFFDDILIYSSTWAEHLQHVQLVLQTLRHNKLVVKQSKCSFSATSVDYLGHIISNSVVAMDPAKVEVAQAWLGPTSVKALRDFLGLTGY</sequence>
<dbReference type="PROSITE" id="PS50878">
    <property type="entry name" value="RT_POL"/>
    <property type="match status" value="1"/>
</dbReference>
<protein>
    <recommendedName>
        <fullName evidence="2">Reverse transcriptase domain-containing protein</fullName>
    </recommendedName>
</protein>
<proteinExistence type="predicted"/>
<dbReference type="CDD" id="cd01647">
    <property type="entry name" value="RT_LTR"/>
    <property type="match status" value="1"/>
</dbReference>
<evidence type="ECO:0000256" key="1">
    <source>
        <dbReference type="SAM" id="SignalP"/>
    </source>
</evidence>
<evidence type="ECO:0000313" key="3">
    <source>
        <dbReference type="EMBL" id="KAG8096106.1"/>
    </source>
</evidence>
<dbReference type="AlphaFoldDB" id="A0A8J5WSM7"/>
<reference evidence="3" key="2">
    <citation type="submission" date="2021-02" db="EMBL/GenBank/DDBJ databases">
        <authorList>
            <person name="Kimball J.A."/>
            <person name="Haas M.W."/>
            <person name="Macchietto M."/>
            <person name="Kono T."/>
            <person name="Duquette J."/>
            <person name="Shao M."/>
        </authorList>
    </citation>
    <scope>NUCLEOTIDE SEQUENCE</scope>
    <source>
        <tissue evidence="3">Fresh leaf tissue</tissue>
    </source>
</reference>
<feature type="signal peptide" evidence="1">
    <location>
        <begin position="1"/>
        <end position="28"/>
    </location>
</feature>
<feature type="chain" id="PRO_5035293361" description="Reverse transcriptase domain-containing protein" evidence="1">
    <location>
        <begin position="29"/>
        <end position="103"/>
    </location>
</feature>
<evidence type="ECO:0000313" key="4">
    <source>
        <dbReference type="Proteomes" id="UP000729402"/>
    </source>
</evidence>
<dbReference type="OrthoDB" id="1914663at2759"/>
<dbReference type="FunFam" id="3.30.70.270:FF:000003">
    <property type="entry name" value="Transposon Ty3-G Gag-Pol polyprotein"/>
    <property type="match status" value="1"/>
</dbReference>